<dbReference type="Pfam" id="PF17937">
    <property type="entry name" value="TetR_C_28"/>
    <property type="match status" value="1"/>
</dbReference>
<dbReference type="AlphaFoldDB" id="A0A560HHZ0"/>
<dbReference type="InterPro" id="IPR050109">
    <property type="entry name" value="HTH-type_TetR-like_transc_reg"/>
</dbReference>
<evidence type="ECO:0000256" key="1">
    <source>
        <dbReference type="ARBA" id="ARBA00023125"/>
    </source>
</evidence>
<keyword evidence="1 2" id="KW-0238">DNA-binding</keyword>
<gene>
    <name evidence="4" type="ORF">FBZ90_101412</name>
</gene>
<dbReference type="GO" id="GO:0000976">
    <property type="term" value="F:transcription cis-regulatory region binding"/>
    <property type="evidence" value="ECO:0007669"/>
    <property type="project" value="TreeGrafter"/>
</dbReference>
<proteinExistence type="predicted"/>
<comment type="caution">
    <text evidence="4">The sequence shown here is derived from an EMBL/GenBank/DDBJ whole genome shotgun (WGS) entry which is preliminary data.</text>
</comment>
<dbReference type="Pfam" id="PF00440">
    <property type="entry name" value="TetR_N"/>
    <property type="match status" value="1"/>
</dbReference>
<dbReference type="PANTHER" id="PTHR30055:SF148">
    <property type="entry name" value="TETR-FAMILY TRANSCRIPTIONAL REGULATOR"/>
    <property type="match status" value="1"/>
</dbReference>
<dbReference type="PROSITE" id="PS50977">
    <property type="entry name" value="HTH_TETR_2"/>
    <property type="match status" value="1"/>
</dbReference>
<evidence type="ECO:0000313" key="4">
    <source>
        <dbReference type="EMBL" id="TWB46077.1"/>
    </source>
</evidence>
<dbReference type="GO" id="GO:0003700">
    <property type="term" value="F:DNA-binding transcription factor activity"/>
    <property type="evidence" value="ECO:0007669"/>
    <property type="project" value="TreeGrafter"/>
</dbReference>
<dbReference type="Proteomes" id="UP000315751">
    <property type="component" value="Unassembled WGS sequence"/>
</dbReference>
<dbReference type="SUPFAM" id="SSF46689">
    <property type="entry name" value="Homeodomain-like"/>
    <property type="match status" value="1"/>
</dbReference>
<dbReference type="PANTHER" id="PTHR30055">
    <property type="entry name" value="HTH-TYPE TRANSCRIPTIONAL REGULATOR RUTR"/>
    <property type="match status" value="1"/>
</dbReference>
<feature type="DNA-binding region" description="H-T-H motif" evidence="2">
    <location>
        <begin position="31"/>
        <end position="50"/>
    </location>
</feature>
<dbReference type="OrthoDB" id="9805134at2"/>
<name>A0A560HHZ0_9PROT</name>
<dbReference type="Gene3D" id="1.10.357.10">
    <property type="entry name" value="Tetracycline Repressor, domain 2"/>
    <property type="match status" value="1"/>
</dbReference>
<sequence>MDNATRSERTRAAVIQAALTVIARDGAGKLTLDAIARESGISKGGVMHQFRTKQAVLEALLDHQVAHSDQRTQAHLTKIDPASGEANLQAQIAVLREVSTDPTSVAYALVGAMAEDPHLLSIIRAAGEPKLQALKDEAQDGNMRDMALLRWVAARGLAIPALMGMCPLTQGERDRLFDLLQDGARWKGCKAAG</sequence>
<evidence type="ECO:0000259" key="3">
    <source>
        <dbReference type="PROSITE" id="PS50977"/>
    </source>
</evidence>
<dbReference type="InterPro" id="IPR001647">
    <property type="entry name" value="HTH_TetR"/>
</dbReference>
<dbReference type="RefSeq" id="WP_145729361.1">
    <property type="nucleotide sequence ID" value="NZ_VITR01000001.1"/>
</dbReference>
<dbReference type="PRINTS" id="PR00455">
    <property type="entry name" value="HTHTETR"/>
</dbReference>
<dbReference type="EMBL" id="VITR01000001">
    <property type="protein sequence ID" value="TWB46077.1"/>
    <property type="molecule type" value="Genomic_DNA"/>
</dbReference>
<dbReference type="InterPro" id="IPR009057">
    <property type="entry name" value="Homeodomain-like_sf"/>
</dbReference>
<organism evidence="4 5">
    <name type="scientific">Nitrospirillum amazonense</name>
    <dbReference type="NCBI Taxonomy" id="28077"/>
    <lineage>
        <taxon>Bacteria</taxon>
        <taxon>Pseudomonadati</taxon>
        <taxon>Pseudomonadota</taxon>
        <taxon>Alphaproteobacteria</taxon>
        <taxon>Rhodospirillales</taxon>
        <taxon>Azospirillaceae</taxon>
        <taxon>Nitrospirillum</taxon>
    </lineage>
</organism>
<evidence type="ECO:0000256" key="2">
    <source>
        <dbReference type="PROSITE-ProRule" id="PRU00335"/>
    </source>
</evidence>
<dbReference type="InterPro" id="IPR041479">
    <property type="entry name" value="TetR_CgmR_C"/>
</dbReference>
<protein>
    <submittedName>
        <fullName evidence="4">TetR family transcriptional regulator</fullName>
    </submittedName>
</protein>
<accession>A0A560HHZ0</accession>
<evidence type="ECO:0000313" key="5">
    <source>
        <dbReference type="Proteomes" id="UP000315751"/>
    </source>
</evidence>
<feature type="domain" description="HTH tetR-type" evidence="3">
    <location>
        <begin position="8"/>
        <end position="68"/>
    </location>
</feature>
<reference evidence="4 5" key="1">
    <citation type="submission" date="2019-06" db="EMBL/GenBank/DDBJ databases">
        <title>Genomic Encyclopedia of Type Strains, Phase IV (KMG-V): Genome sequencing to study the core and pangenomes of soil and plant-associated prokaryotes.</title>
        <authorList>
            <person name="Whitman W."/>
        </authorList>
    </citation>
    <scope>NUCLEOTIDE SEQUENCE [LARGE SCALE GENOMIC DNA]</scope>
    <source>
        <strain evidence="4 5">BR 11622</strain>
    </source>
</reference>
<keyword evidence="5" id="KW-1185">Reference proteome</keyword>